<proteinExistence type="predicted"/>
<protein>
    <submittedName>
        <fullName evidence="2">Uncharacterized protein</fullName>
    </submittedName>
</protein>
<dbReference type="Proteomes" id="UP000799423">
    <property type="component" value="Unassembled WGS sequence"/>
</dbReference>
<accession>A0A6A7AZY2</accession>
<feature type="region of interest" description="Disordered" evidence="1">
    <location>
        <begin position="819"/>
        <end position="853"/>
    </location>
</feature>
<name>A0A6A7AZY2_9PLEO</name>
<dbReference type="PANTHER" id="PTHR42345">
    <property type="entry name" value="TPR_REGION DOMAIN-CONTAINING PROTEIN"/>
    <property type="match status" value="1"/>
</dbReference>
<dbReference type="EMBL" id="MU006315">
    <property type="protein sequence ID" value="KAF2848841.1"/>
    <property type="molecule type" value="Genomic_DNA"/>
</dbReference>
<organism evidence="2 3">
    <name type="scientific">Plenodomus tracheiphilus IPT5</name>
    <dbReference type="NCBI Taxonomy" id="1408161"/>
    <lineage>
        <taxon>Eukaryota</taxon>
        <taxon>Fungi</taxon>
        <taxon>Dikarya</taxon>
        <taxon>Ascomycota</taxon>
        <taxon>Pezizomycotina</taxon>
        <taxon>Dothideomycetes</taxon>
        <taxon>Pleosporomycetidae</taxon>
        <taxon>Pleosporales</taxon>
        <taxon>Pleosporineae</taxon>
        <taxon>Leptosphaeriaceae</taxon>
        <taxon>Plenodomus</taxon>
    </lineage>
</organism>
<evidence type="ECO:0000313" key="2">
    <source>
        <dbReference type="EMBL" id="KAF2848841.1"/>
    </source>
</evidence>
<evidence type="ECO:0000256" key="1">
    <source>
        <dbReference type="SAM" id="MobiDB-lite"/>
    </source>
</evidence>
<feature type="compositionally biased region" description="Low complexity" evidence="1">
    <location>
        <begin position="819"/>
        <end position="833"/>
    </location>
</feature>
<feature type="region of interest" description="Disordered" evidence="1">
    <location>
        <begin position="1"/>
        <end position="99"/>
    </location>
</feature>
<reference evidence="2" key="1">
    <citation type="submission" date="2020-01" db="EMBL/GenBank/DDBJ databases">
        <authorList>
            <consortium name="DOE Joint Genome Institute"/>
            <person name="Haridas S."/>
            <person name="Albert R."/>
            <person name="Binder M."/>
            <person name="Bloem J."/>
            <person name="Labutti K."/>
            <person name="Salamov A."/>
            <person name="Andreopoulos B."/>
            <person name="Baker S.E."/>
            <person name="Barry K."/>
            <person name="Bills G."/>
            <person name="Bluhm B.H."/>
            <person name="Cannon C."/>
            <person name="Castanera R."/>
            <person name="Culley D.E."/>
            <person name="Daum C."/>
            <person name="Ezra D."/>
            <person name="Gonzalez J.B."/>
            <person name="Henrissat B."/>
            <person name="Kuo A."/>
            <person name="Liang C."/>
            <person name="Lipzen A."/>
            <person name="Lutzoni F."/>
            <person name="Magnuson J."/>
            <person name="Mondo S."/>
            <person name="Nolan M."/>
            <person name="Ohm R."/>
            <person name="Pangilinan J."/>
            <person name="Park H.-J."/>
            <person name="Ramirez L."/>
            <person name="Alfaro M."/>
            <person name="Sun H."/>
            <person name="Tritt A."/>
            <person name="Yoshinaga Y."/>
            <person name="Zwiers L.-H."/>
            <person name="Turgeon B.G."/>
            <person name="Goodwin S.B."/>
            <person name="Spatafora J.W."/>
            <person name="Crous P.W."/>
            <person name="Grigoriev I.V."/>
        </authorList>
    </citation>
    <scope>NUCLEOTIDE SEQUENCE</scope>
    <source>
        <strain evidence="2">IPT5</strain>
    </source>
</reference>
<keyword evidence="3" id="KW-1185">Reference proteome</keyword>
<feature type="compositionally biased region" description="Low complexity" evidence="1">
    <location>
        <begin position="40"/>
        <end position="55"/>
    </location>
</feature>
<evidence type="ECO:0000313" key="3">
    <source>
        <dbReference type="Proteomes" id="UP000799423"/>
    </source>
</evidence>
<dbReference type="PANTHER" id="PTHR42345:SF2">
    <property type="entry name" value="HELICASE-LIKE PROTEIN"/>
    <property type="match status" value="1"/>
</dbReference>
<feature type="compositionally biased region" description="Basic residues" evidence="1">
    <location>
        <begin position="13"/>
        <end position="27"/>
    </location>
</feature>
<gene>
    <name evidence="2" type="ORF">T440DRAFT_469911</name>
</gene>
<dbReference type="OrthoDB" id="5420387at2759"/>
<dbReference type="AlphaFoldDB" id="A0A6A7AZY2"/>
<sequence length="994" mass="110498">MSEQKGGMLERRNSKRQRLVRFLRSWRQKPQDHDDVHMSTVTEPAPAPPQAVQAETRPTSPIDSKPPDVSTESAKIAPIQENETESKPPSIQTPKDNENIAPLSDEQLRVLFAGAPHFQIRTDKDRFEPLVSFPWDNESTKENASDSVLLTEPAFAATSLHTAVEVAHSPVGNEKTYKGYIPDVVEMPNMLGSQGVEPGSTGFSYFVGLPISDSLVIELEELQPGIEYLETTRNKELMQTSPERLGIRPVELGLIYDRLIEFQDLYEAFQDSPEPMTILNNQSSGDLYANLFCKFLTPPGYDDSTDDPTGLQVQILVLLRILKLKGVWYDFSLVEWRIRLGQILWSDPEPYSEHEPHPLWTKREILLLQITLSCELLLRLDAFTNIDALDAELRLRINPEDIKGFHQAKTKKVDWDMVLACTFLENISIMKGNDVDGLMPQPKSRGLLSLLGGNDSAESPLADVILLPQHQTRQLSGLLHFAETMRWPGAVDVLKELASKLGVPNVTNEAVQQLSSSNRSLDYNTPSCISVYGTPLQTPLPTQHVLDSYFGNVGQPSLNRHDSQSLRVPLSPSWSAPNDRPALDGVGGWLSRSYLTGLVLPGEAISHFLISTLLENDKSAISSLGDSANLYGGFTYEERTWWSKNSIVGRVLACSGGSTECMGWISCPKLPSGLTGWHNVHSEQLPHDHRFRMEDGSDPVSQDSTIIPQSHMVAATSEDLVLPSDPELPPKPILSFLQWELTPINPDLIDDDNLAVLSTDDDIQAASISFASHDQTLSYTVSLAYDVHFITSWPCTTPASAAPPVTGLPYILKRSRTGTLSRSSSKRSVTLSRRSSHGFEPLLSHPPTSSTIAPKRTYDIKAEEEEIFSPHNLISHGKPLHVHPMHKSYLYKIVPAARVLEPEFEIPFEMHTSKSTERLFSPTEYQDSVADTIVNNKKTVLILDARASSDMELLARAWCAEKGFHAVVGRTTRTCLACCIREARGLNIKIVIRV</sequence>